<feature type="transmembrane region" description="Helical" evidence="2">
    <location>
        <begin position="599"/>
        <end position="619"/>
    </location>
</feature>
<feature type="transmembrane region" description="Helical" evidence="2">
    <location>
        <begin position="887"/>
        <end position="904"/>
    </location>
</feature>
<dbReference type="EMBL" id="BRXY01000190">
    <property type="protein sequence ID" value="GMH75464.1"/>
    <property type="molecule type" value="Genomic_DNA"/>
</dbReference>
<feature type="transmembrane region" description="Helical" evidence="2">
    <location>
        <begin position="449"/>
        <end position="470"/>
    </location>
</feature>
<proteinExistence type="predicted"/>
<keyword evidence="2" id="KW-0472">Membrane</keyword>
<feature type="transmembrane region" description="Helical" evidence="2">
    <location>
        <begin position="856"/>
        <end position="875"/>
    </location>
</feature>
<feature type="transmembrane region" description="Helical" evidence="2">
    <location>
        <begin position="156"/>
        <end position="175"/>
    </location>
</feature>
<feature type="transmembrane region" description="Helical" evidence="2">
    <location>
        <begin position="556"/>
        <end position="578"/>
    </location>
</feature>
<dbReference type="AlphaFoldDB" id="A0A9W7APN7"/>
<feature type="transmembrane region" description="Helical" evidence="2">
    <location>
        <begin position="1011"/>
        <end position="1031"/>
    </location>
</feature>
<evidence type="ECO:0000313" key="3">
    <source>
        <dbReference type="EMBL" id="GMH75464.1"/>
    </source>
</evidence>
<feature type="transmembrane region" description="Helical" evidence="2">
    <location>
        <begin position="678"/>
        <end position="698"/>
    </location>
</feature>
<feature type="transmembrane region" description="Helical" evidence="2">
    <location>
        <begin position="1091"/>
        <end position="1109"/>
    </location>
</feature>
<dbReference type="Proteomes" id="UP001165085">
    <property type="component" value="Unassembled WGS sequence"/>
</dbReference>
<comment type="caution">
    <text evidence="3">The sequence shown here is derived from an EMBL/GenBank/DDBJ whole genome shotgun (WGS) entry which is preliminary data.</text>
</comment>
<feature type="compositionally biased region" description="Acidic residues" evidence="1">
    <location>
        <begin position="773"/>
        <end position="783"/>
    </location>
</feature>
<name>A0A9W7APN7_9STRA</name>
<feature type="transmembrane region" description="Helical" evidence="2">
    <location>
        <begin position="648"/>
        <end position="666"/>
    </location>
</feature>
<evidence type="ECO:0000313" key="4">
    <source>
        <dbReference type="Proteomes" id="UP001165085"/>
    </source>
</evidence>
<feature type="transmembrane region" description="Helical" evidence="2">
    <location>
        <begin position="955"/>
        <end position="981"/>
    </location>
</feature>
<evidence type="ECO:0000256" key="2">
    <source>
        <dbReference type="SAM" id="Phobius"/>
    </source>
</evidence>
<keyword evidence="2" id="KW-1133">Transmembrane helix</keyword>
<feature type="transmembrane region" description="Helical" evidence="2">
    <location>
        <begin position="916"/>
        <end position="934"/>
    </location>
</feature>
<dbReference type="OrthoDB" id="199180at2759"/>
<feature type="transmembrane region" description="Helical" evidence="2">
    <location>
        <begin position="347"/>
        <end position="364"/>
    </location>
</feature>
<sequence>MIVKKSSKRLQPLRSDSIPEEDEGDMEDVDIEEGHGQNTIHEHDSRFHPFFAFVMHAGQTIATYYSFLMVINPNNTEIEQKLQILSPFGFLIWPLVLLGTDKIDPEFDEETGRGKHWEGIFRFLLKSPNILCSSAQIVFQRTFVLMAMVERGEPKYIFSSVAILVGMFACAKIIYRQRVKLADTIKPEESMPNRQTAHRRLSFIGRSTHAAHAMNYNTLRISEKDFKNLVLKELPRVGFGALMTVIYFCSEAFGCMQRVKEEFELSRNSSTSANVTYCYDIPVDQCTKDVECYAGNVECNDIVISSTRFATLFVIYAIMRLYVSPLMSLRYSIKHLMSFDMVFKDQLLFLVFSICSVMCLQYFASSDEIDDWCEYVNPKNTEGDIIKKRSQQTRELINIVLQFLMLLTFGVLMLPSEFKSGRGKRLTKWLHDKMRTEETAAVAPVVRSILLLITGGLTLLPGPAFIYFAFKAKDEGGDIDSRWALKAGNAYAMMVSSWGVVFASMALFIFSRPRKKDSEMKKKLAYCLLPLNHILTAVGCWYLSVWEEHSDVENPIFGRAAYNNIFIAAVSTFFYYPAQACQELLISEDVHDEDTVPSHILNIFTLASTILLPAAYLYAESAGCLNAHGYWTCYSLIAANYTVELQLILFYVFFLLFGFTLGHVNFSDFFEFKASGSILWMMGGVLISTLLSFAVFGMRPRDADELSEPERPEYLRKDPTWTFSTVSQYTIALIWFVNYSLQIIYVWRKLKRSNERKSAIANAAQEGNIDNNDNNDDNDDNDDNDKGKTSCFEQTYQLEKRLASKFSNLFNVSGDDNVKMSRAFSLAIAPIPHLFLALSIYFYISPVESPKTGLLYVIWLASGDLALISCLMLAFSNLSKESFWAKYGDFYWLILFCGAEYLVAAHPNHDQHEKKLMVVFSTIYLAGAMTLIYAKSLMMKYIRVSILKRHLINSTILALSQLPSIIFLSAEYFGCMLRAYYDESEREITFNLTNVHGSAFCASERSGTKAISFQIAMMIATQFAIGPFSYYDTKSDLSIERISRLKISLRQGVQILLVFLSFMLALYLFGTRGKSTEHYTADQIDGDIVDFKYKLLYSIYMIWVFLWFWETARQIREFLIDGSFLQDLRESQLHESENTHRASLGKARTSIWNLKSVSNADSFSENSEVEMAQQERRTEDRKKRFSSYGKTEKFINAETKGDVEVDHTVFDFSPGML</sequence>
<feature type="region of interest" description="Disordered" evidence="1">
    <location>
        <begin position="762"/>
        <end position="789"/>
    </location>
</feature>
<keyword evidence="2" id="KW-0812">Transmembrane</keyword>
<organism evidence="3 4">
    <name type="scientific">Triparma strigata</name>
    <dbReference type="NCBI Taxonomy" id="1606541"/>
    <lineage>
        <taxon>Eukaryota</taxon>
        <taxon>Sar</taxon>
        <taxon>Stramenopiles</taxon>
        <taxon>Ochrophyta</taxon>
        <taxon>Bolidophyceae</taxon>
        <taxon>Parmales</taxon>
        <taxon>Triparmaceae</taxon>
        <taxon>Triparma</taxon>
    </lineage>
</organism>
<accession>A0A9W7APN7</accession>
<feature type="transmembrane region" description="Helical" evidence="2">
    <location>
        <begin position="726"/>
        <end position="747"/>
    </location>
</feature>
<feature type="transmembrane region" description="Helical" evidence="2">
    <location>
        <begin position="490"/>
        <end position="511"/>
    </location>
</feature>
<feature type="transmembrane region" description="Helical" evidence="2">
    <location>
        <begin position="823"/>
        <end position="844"/>
    </location>
</feature>
<gene>
    <name evidence="3" type="ORF">TrST_g13080</name>
</gene>
<protein>
    <submittedName>
        <fullName evidence="3">Uncharacterized protein</fullName>
    </submittedName>
</protein>
<evidence type="ECO:0000256" key="1">
    <source>
        <dbReference type="SAM" id="MobiDB-lite"/>
    </source>
</evidence>
<feature type="transmembrane region" description="Helical" evidence="2">
    <location>
        <begin position="396"/>
        <end position="415"/>
    </location>
</feature>
<feature type="region of interest" description="Disordered" evidence="1">
    <location>
        <begin position="1"/>
        <end position="26"/>
    </location>
</feature>
<reference evidence="4" key="1">
    <citation type="journal article" date="2023" name="Commun. Biol.">
        <title>Genome analysis of Parmales, the sister group of diatoms, reveals the evolutionary specialization of diatoms from phago-mixotrophs to photoautotrophs.</title>
        <authorList>
            <person name="Ban H."/>
            <person name="Sato S."/>
            <person name="Yoshikawa S."/>
            <person name="Yamada K."/>
            <person name="Nakamura Y."/>
            <person name="Ichinomiya M."/>
            <person name="Sato N."/>
            <person name="Blanc-Mathieu R."/>
            <person name="Endo H."/>
            <person name="Kuwata A."/>
            <person name="Ogata H."/>
        </authorList>
    </citation>
    <scope>NUCLEOTIDE SEQUENCE [LARGE SCALE GENOMIC DNA]</scope>
    <source>
        <strain evidence="4">NIES 3701</strain>
    </source>
</reference>
<feature type="transmembrane region" description="Helical" evidence="2">
    <location>
        <begin position="1052"/>
        <end position="1071"/>
    </location>
</feature>
<keyword evidence="4" id="KW-1185">Reference proteome</keyword>
<feature type="transmembrane region" description="Helical" evidence="2">
    <location>
        <begin position="523"/>
        <end position="544"/>
    </location>
</feature>